<dbReference type="InterPro" id="IPR036259">
    <property type="entry name" value="MFS_trans_sf"/>
</dbReference>
<dbReference type="EMBL" id="AVQC01000009">
    <property type="protein sequence ID" value="KOA65607.1"/>
    <property type="molecule type" value="Genomic_DNA"/>
</dbReference>
<dbReference type="RefSeq" id="WP_052788318.1">
    <property type="nucleotide sequence ID" value="NZ_AVQC01000009.1"/>
</dbReference>
<gene>
    <name evidence="2" type="ORF">BBM1114_04415</name>
</gene>
<dbReference type="PATRIC" id="fig|1365964.3.peg.899"/>
<keyword evidence="1" id="KW-0472">Membrane</keyword>
<protein>
    <submittedName>
        <fullName evidence="2">Multidrug transporter</fullName>
    </submittedName>
</protein>
<reference evidence="2 3" key="1">
    <citation type="journal article" date="2015" name="Int J Genomics">
        <title>Comparative Genomics Revealed Genetic Diversity and Species/Strain-Level Differences in Carbohydrate Metabolism of Three Probiotic Bifidobacterial Species.</title>
        <authorList>
            <person name="Odamaki T."/>
            <person name="Horigome A."/>
            <person name="Sugahara H."/>
            <person name="Hashikura N."/>
            <person name="Minami J."/>
            <person name="Xiao J.Z."/>
            <person name="Abe F."/>
        </authorList>
    </citation>
    <scope>NUCLEOTIDE SEQUENCE [LARGE SCALE GENOMIC DNA]</scope>
    <source>
        <strain evidence="2 3">MCC 1114</strain>
    </source>
</reference>
<organism evidence="2 3">
    <name type="scientific">Bifidobacterium breve MCC 1114</name>
    <dbReference type="NCBI Taxonomy" id="1365964"/>
    <lineage>
        <taxon>Bacteria</taxon>
        <taxon>Bacillati</taxon>
        <taxon>Actinomycetota</taxon>
        <taxon>Actinomycetes</taxon>
        <taxon>Bifidobacteriales</taxon>
        <taxon>Bifidobacteriaceae</taxon>
        <taxon>Bifidobacterium</taxon>
    </lineage>
</organism>
<dbReference type="SUPFAM" id="SSF103473">
    <property type="entry name" value="MFS general substrate transporter"/>
    <property type="match status" value="1"/>
</dbReference>
<evidence type="ECO:0000313" key="3">
    <source>
        <dbReference type="Proteomes" id="UP000036802"/>
    </source>
</evidence>
<accession>A0A0L7D0Y2</accession>
<proteinExistence type="predicted"/>
<evidence type="ECO:0000313" key="2">
    <source>
        <dbReference type="EMBL" id="KOA65607.1"/>
    </source>
</evidence>
<keyword evidence="1" id="KW-1133">Transmembrane helix</keyword>
<sequence length="74" mass="7960">MANVAFGHLFAYSGIANSTYYAGIDLGMSLGPIVGGLLYGNAPIQWFYPLFMLAMPAAWLLYAATANCVHGRTR</sequence>
<comment type="caution">
    <text evidence="2">The sequence shown here is derived from an EMBL/GenBank/DDBJ whole genome shotgun (WGS) entry which is preliminary data.</text>
</comment>
<feature type="transmembrane region" description="Helical" evidence="1">
    <location>
        <begin position="46"/>
        <end position="69"/>
    </location>
</feature>
<name>A0A0L7D0Y2_BIFBR</name>
<evidence type="ECO:0000256" key="1">
    <source>
        <dbReference type="SAM" id="Phobius"/>
    </source>
</evidence>
<dbReference type="AlphaFoldDB" id="A0A0L7D0Y2"/>
<keyword evidence="1" id="KW-0812">Transmembrane</keyword>
<dbReference type="Proteomes" id="UP000036802">
    <property type="component" value="Unassembled WGS sequence"/>
</dbReference>